<dbReference type="NCBIfam" id="TIGR02978">
    <property type="entry name" value="phageshock_pspC"/>
    <property type="match status" value="1"/>
</dbReference>
<keyword evidence="1" id="KW-0812">Transmembrane</keyword>
<dbReference type="Proteomes" id="UP000366872">
    <property type="component" value="Unassembled WGS sequence"/>
</dbReference>
<accession>A0A6C2U5T0</accession>
<dbReference type="RefSeq" id="WP_136080410.1">
    <property type="nucleotide sequence ID" value="NZ_CAAHFG010000002.1"/>
</dbReference>
<protein>
    <recommendedName>
        <fullName evidence="2">Phage shock protein PspC N-terminal domain-containing protein</fullName>
    </recommendedName>
</protein>
<dbReference type="EMBL" id="CAAHFG010000002">
    <property type="protein sequence ID" value="VGO14784.1"/>
    <property type="molecule type" value="Genomic_DNA"/>
</dbReference>
<name>A0A6C2U5T0_PONDE</name>
<keyword evidence="1" id="KW-1133">Transmembrane helix</keyword>
<organism evidence="3 4">
    <name type="scientific">Pontiella desulfatans</name>
    <dbReference type="NCBI Taxonomy" id="2750659"/>
    <lineage>
        <taxon>Bacteria</taxon>
        <taxon>Pseudomonadati</taxon>
        <taxon>Kiritimatiellota</taxon>
        <taxon>Kiritimatiellia</taxon>
        <taxon>Kiritimatiellales</taxon>
        <taxon>Pontiellaceae</taxon>
        <taxon>Pontiella</taxon>
    </lineage>
</organism>
<evidence type="ECO:0000313" key="4">
    <source>
        <dbReference type="Proteomes" id="UP000366872"/>
    </source>
</evidence>
<evidence type="ECO:0000259" key="2">
    <source>
        <dbReference type="Pfam" id="PF04024"/>
    </source>
</evidence>
<feature type="transmembrane region" description="Helical" evidence="1">
    <location>
        <begin position="39"/>
        <end position="63"/>
    </location>
</feature>
<dbReference type="InterPro" id="IPR007168">
    <property type="entry name" value="Phageshock_PspC_N"/>
</dbReference>
<dbReference type="Pfam" id="PF04024">
    <property type="entry name" value="PspC"/>
    <property type="match status" value="1"/>
</dbReference>
<dbReference type="InterPro" id="IPR014320">
    <property type="entry name" value="Phageshock_PspC"/>
</dbReference>
<sequence>MSNSEKSRNGPYRSRNGKICGVCAGLAEHFGISTFWTRIGVVVLFLITGVWPTLILYFVAALLMKPSPVRPLSSDSEKEFYDAYVRVPKYTIHQIHEKFMNLDRRIQRMEDTVTARAYDWDRRFSS</sequence>
<feature type="domain" description="Phage shock protein PspC N-terminal" evidence="2">
    <location>
        <begin position="11"/>
        <end position="65"/>
    </location>
</feature>
<reference evidence="3 4" key="1">
    <citation type="submission" date="2019-04" db="EMBL/GenBank/DDBJ databases">
        <authorList>
            <person name="Van Vliet M D."/>
        </authorList>
    </citation>
    <scope>NUCLEOTIDE SEQUENCE [LARGE SCALE GENOMIC DNA]</scope>
    <source>
        <strain evidence="3 4">F1</strain>
    </source>
</reference>
<dbReference type="AlphaFoldDB" id="A0A6C2U5T0"/>
<proteinExistence type="predicted"/>
<evidence type="ECO:0000313" key="3">
    <source>
        <dbReference type="EMBL" id="VGO14784.1"/>
    </source>
</evidence>
<evidence type="ECO:0000256" key="1">
    <source>
        <dbReference type="SAM" id="Phobius"/>
    </source>
</evidence>
<keyword evidence="4" id="KW-1185">Reference proteome</keyword>
<gene>
    <name evidence="3" type="ORF">PDESU_03353</name>
</gene>
<keyword evidence="1" id="KW-0472">Membrane</keyword>